<organism evidence="2 3">
    <name type="scientific">Polyplax serrata</name>
    <name type="common">Common mouse louse</name>
    <dbReference type="NCBI Taxonomy" id="468196"/>
    <lineage>
        <taxon>Eukaryota</taxon>
        <taxon>Metazoa</taxon>
        <taxon>Ecdysozoa</taxon>
        <taxon>Arthropoda</taxon>
        <taxon>Hexapoda</taxon>
        <taxon>Insecta</taxon>
        <taxon>Pterygota</taxon>
        <taxon>Neoptera</taxon>
        <taxon>Paraneoptera</taxon>
        <taxon>Psocodea</taxon>
        <taxon>Troctomorpha</taxon>
        <taxon>Phthiraptera</taxon>
        <taxon>Anoplura</taxon>
        <taxon>Polyplacidae</taxon>
        <taxon>Polyplax</taxon>
    </lineage>
</organism>
<proteinExistence type="predicted"/>
<protein>
    <submittedName>
        <fullName evidence="2">Uncharacterized protein</fullName>
    </submittedName>
</protein>
<name>A0AAN8NQ16_POLSC</name>
<accession>A0AAN8NQ16</accession>
<feature type="region of interest" description="Disordered" evidence="1">
    <location>
        <begin position="58"/>
        <end position="81"/>
    </location>
</feature>
<evidence type="ECO:0000313" key="3">
    <source>
        <dbReference type="Proteomes" id="UP001372834"/>
    </source>
</evidence>
<dbReference type="AlphaFoldDB" id="A0AAN8NQ16"/>
<evidence type="ECO:0000313" key="2">
    <source>
        <dbReference type="EMBL" id="KAK6616928.1"/>
    </source>
</evidence>
<evidence type="ECO:0000256" key="1">
    <source>
        <dbReference type="SAM" id="MobiDB-lite"/>
    </source>
</evidence>
<dbReference type="EMBL" id="JAWJWE010000046">
    <property type="protein sequence ID" value="KAK6616928.1"/>
    <property type="molecule type" value="Genomic_DNA"/>
</dbReference>
<reference evidence="2 3" key="1">
    <citation type="submission" date="2023-10" db="EMBL/GenBank/DDBJ databases">
        <title>Genomes of two closely related lineages of the louse Polyplax serrata with different host specificities.</title>
        <authorList>
            <person name="Martinu J."/>
            <person name="Tarabai H."/>
            <person name="Stefka J."/>
            <person name="Hypsa V."/>
        </authorList>
    </citation>
    <scope>NUCLEOTIDE SEQUENCE [LARGE SCALE GENOMIC DNA]</scope>
    <source>
        <strain evidence="2">HR10_N</strain>
    </source>
</reference>
<gene>
    <name evidence="2" type="ORF">RUM43_014898</name>
</gene>
<dbReference type="Proteomes" id="UP001372834">
    <property type="component" value="Unassembled WGS sequence"/>
</dbReference>
<sequence>MCNDRQVQRATIVFEAYGGALSPPCLDLSMAAAVQSGPPPGLGLSAMVTRPLPLPVPTSLLHHSQSQSGAMDPAGNGPPNPEVLLALLSRNKHLEGNKLVRENCLTNGIRRVSVAFCICGFSDAPNQWMKLEENITERIAAASPFSLLCGSPCTCKATQKQIK</sequence>
<comment type="caution">
    <text evidence="2">The sequence shown here is derived from an EMBL/GenBank/DDBJ whole genome shotgun (WGS) entry which is preliminary data.</text>
</comment>